<proteinExistence type="predicted"/>
<reference evidence="2" key="1">
    <citation type="journal article" date="2019" name="Int. J. Syst. Evol. Microbiol.">
        <title>The Global Catalogue of Microorganisms (GCM) 10K type strain sequencing project: providing services to taxonomists for standard genome sequencing and annotation.</title>
        <authorList>
            <consortium name="The Broad Institute Genomics Platform"/>
            <consortium name="The Broad Institute Genome Sequencing Center for Infectious Disease"/>
            <person name="Wu L."/>
            <person name="Ma J."/>
        </authorList>
    </citation>
    <scope>NUCLEOTIDE SEQUENCE [LARGE SCALE GENOMIC DNA]</scope>
    <source>
        <strain evidence="2">JCM 17939</strain>
    </source>
</reference>
<name>A0ABP8UKJ1_9ACTN</name>
<dbReference type="Proteomes" id="UP001501442">
    <property type="component" value="Unassembled WGS sequence"/>
</dbReference>
<evidence type="ECO:0000313" key="2">
    <source>
        <dbReference type="Proteomes" id="UP001501442"/>
    </source>
</evidence>
<gene>
    <name evidence="1" type="ORF">GCM10023196_064610</name>
</gene>
<evidence type="ECO:0000313" key="1">
    <source>
        <dbReference type="EMBL" id="GAA4632191.1"/>
    </source>
</evidence>
<dbReference type="EMBL" id="BAABHK010000010">
    <property type="protein sequence ID" value="GAA4632191.1"/>
    <property type="molecule type" value="Genomic_DNA"/>
</dbReference>
<keyword evidence="2" id="KW-1185">Reference proteome</keyword>
<sequence>MVDHAERRRQVTDAEVTWDRLIRMRAEEHLPGHTARLAAVSGAGSATQP</sequence>
<accession>A0ABP8UKJ1</accession>
<comment type="caution">
    <text evidence="1">The sequence shown here is derived from an EMBL/GenBank/DDBJ whole genome shotgun (WGS) entry which is preliminary data.</text>
</comment>
<protein>
    <submittedName>
        <fullName evidence="1">Uncharacterized protein</fullName>
    </submittedName>
</protein>
<organism evidence="1 2">
    <name type="scientific">Actinoallomurus vinaceus</name>
    <dbReference type="NCBI Taxonomy" id="1080074"/>
    <lineage>
        <taxon>Bacteria</taxon>
        <taxon>Bacillati</taxon>
        <taxon>Actinomycetota</taxon>
        <taxon>Actinomycetes</taxon>
        <taxon>Streptosporangiales</taxon>
        <taxon>Thermomonosporaceae</taxon>
        <taxon>Actinoallomurus</taxon>
    </lineage>
</organism>